<sequence length="75" mass="8273">MAPPRSRWVEVGQGLDDELQGDLGRRQLHGCWAAAERSRARRRVPVGPQLGLLRPGALPLRRQCAGAQNVAHRSL</sequence>
<name>K3ZGQ8_SETIT</name>
<proteinExistence type="predicted"/>
<keyword evidence="2" id="KW-1185">Reference proteome</keyword>
<dbReference type="Gramene" id="KQL14084">
    <property type="protein sequence ID" value="KQL14084"/>
    <property type="gene ID" value="SETIT_025563mg"/>
</dbReference>
<dbReference type="HOGENOM" id="CLU_2675744_0_0_1"/>
<dbReference type="EMBL" id="AGNK02001514">
    <property type="status" value="NOT_ANNOTATED_CDS"/>
    <property type="molecule type" value="Genomic_DNA"/>
</dbReference>
<evidence type="ECO:0000313" key="1">
    <source>
        <dbReference type="EnsemblPlants" id="KQL14085"/>
    </source>
</evidence>
<organism evidence="1 2">
    <name type="scientific">Setaria italica</name>
    <name type="common">Foxtail millet</name>
    <name type="synonym">Panicum italicum</name>
    <dbReference type="NCBI Taxonomy" id="4555"/>
    <lineage>
        <taxon>Eukaryota</taxon>
        <taxon>Viridiplantae</taxon>
        <taxon>Streptophyta</taxon>
        <taxon>Embryophyta</taxon>
        <taxon>Tracheophyta</taxon>
        <taxon>Spermatophyta</taxon>
        <taxon>Magnoliopsida</taxon>
        <taxon>Liliopsida</taxon>
        <taxon>Poales</taxon>
        <taxon>Poaceae</taxon>
        <taxon>PACMAD clade</taxon>
        <taxon>Panicoideae</taxon>
        <taxon>Panicodae</taxon>
        <taxon>Paniceae</taxon>
        <taxon>Cenchrinae</taxon>
        <taxon>Setaria</taxon>
    </lineage>
</organism>
<reference evidence="2" key="1">
    <citation type="journal article" date="2012" name="Nat. Biotechnol.">
        <title>Reference genome sequence of the model plant Setaria.</title>
        <authorList>
            <person name="Bennetzen J.L."/>
            <person name="Schmutz J."/>
            <person name="Wang H."/>
            <person name="Percifield R."/>
            <person name="Hawkins J."/>
            <person name="Pontaroli A.C."/>
            <person name="Estep M."/>
            <person name="Feng L."/>
            <person name="Vaughn J.N."/>
            <person name="Grimwood J."/>
            <person name="Jenkins J."/>
            <person name="Barry K."/>
            <person name="Lindquist E."/>
            <person name="Hellsten U."/>
            <person name="Deshpande S."/>
            <person name="Wang X."/>
            <person name="Wu X."/>
            <person name="Mitros T."/>
            <person name="Triplett J."/>
            <person name="Yang X."/>
            <person name="Ye C.Y."/>
            <person name="Mauro-Herrera M."/>
            <person name="Wang L."/>
            <person name="Li P."/>
            <person name="Sharma M."/>
            <person name="Sharma R."/>
            <person name="Ronald P.C."/>
            <person name="Panaud O."/>
            <person name="Kellogg E.A."/>
            <person name="Brutnell T.P."/>
            <person name="Doust A.N."/>
            <person name="Tuskan G.A."/>
            <person name="Rokhsar D."/>
            <person name="Devos K.M."/>
        </authorList>
    </citation>
    <scope>NUCLEOTIDE SEQUENCE [LARGE SCALE GENOMIC DNA]</scope>
    <source>
        <strain evidence="2">cv. Yugu1</strain>
    </source>
</reference>
<dbReference type="Gramene" id="KQL14085">
    <property type="protein sequence ID" value="KQL14085"/>
    <property type="gene ID" value="SETIT_025563mg"/>
</dbReference>
<dbReference type="EnsemblPlants" id="KQL14085">
    <property type="protein sequence ID" value="KQL14085"/>
    <property type="gene ID" value="SETIT_025563mg"/>
</dbReference>
<dbReference type="Proteomes" id="UP000004995">
    <property type="component" value="Unassembled WGS sequence"/>
</dbReference>
<reference evidence="1" key="2">
    <citation type="submission" date="2018-08" db="UniProtKB">
        <authorList>
            <consortium name="EnsemblPlants"/>
        </authorList>
    </citation>
    <scope>IDENTIFICATION</scope>
    <source>
        <strain evidence="1">Yugu1</strain>
    </source>
</reference>
<accession>K3ZGQ8</accession>
<dbReference type="EnsemblPlants" id="KQL14084">
    <property type="protein sequence ID" value="KQL14084"/>
    <property type="gene ID" value="SETIT_025563mg"/>
</dbReference>
<dbReference type="AlphaFoldDB" id="K3ZGQ8"/>
<protein>
    <submittedName>
        <fullName evidence="1">Uncharacterized protein</fullName>
    </submittedName>
</protein>
<evidence type="ECO:0000313" key="2">
    <source>
        <dbReference type="Proteomes" id="UP000004995"/>
    </source>
</evidence>